<keyword evidence="4" id="KW-1185">Reference proteome</keyword>
<sequence length="255" mass="28174">SCTQYLIQCVQFLLLFWWCTQYKIQCVQFLLHFWWCTQYKIQCSHYTVSNTVQVVYTVSNTVCTVSTTFLVVYTVSNTVCTVSTTLQVVYTVTNTVCTVSNILQAVYTVSNTVCTVSTTFLGLQEEADTHRPLKEGKQPLFLQPTVVVMDMWPWGTLVLFFSAAGRVIEPQHVTQAQSSLPSNAAAKVAYSTGSLSTVTPSVDPPSCMEESPELFNHSVGYMLLEDALQFEGSDVGSQVKEGSNMSLERGGATEG</sequence>
<evidence type="ECO:0000256" key="2">
    <source>
        <dbReference type="SAM" id="SignalP"/>
    </source>
</evidence>
<protein>
    <submittedName>
        <fullName evidence="3">Uncharacterized protein</fullName>
    </submittedName>
</protein>
<evidence type="ECO:0000256" key="1">
    <source>
        <dbReference type="SAM" id="MobiDB-lite"/>
    </source>
</evidence>
<feature type="non-terminal residue" evidence="3">
    <location>
        <position position="1"/>
    </location>
</feature>
<feature type="region of interest" description="Disordered" evidence="1">
    <location>
        <begin position="236"/>
        <end position="255"/>
    </location>
</feature>
<keyword evidence="2" id="KW-0732">Signal</keyword>
<feature type="non-terminal residue" evidence="3">
    <location>
        <position position="255"/>
    </location>
</feature>
<evidence type="ECO:0000313" key="3">
    <source>
        <dbReference type="EMBL" id="PIO26847.1"/>
    </source>
</evidence>
<feature type="signal peptide" evidence="2">
    <location>
        <begin position="1"/>
        <end position="21"/>
    </location>
</feature>
<name>A0A2G9RG39_AQUCT</name>
<reference evidence="4" key="1">
    <citation type="journal article" date="2017" name="Nat. Commun.">
        <title>The North American bullfrog draft genome provides insight into hormonal regulation of long noncoding RNA.</title>
        <authorList>
            <person name="Hammond S.A."/>
            <person name="Warren R.L."/>
            <person name="Vandervalk B.P."/>
            <person name="Kucuk E."/>
            <person name="Khan H."/>
            <person name="Gibb E.A."/>
            <person name="Pandoh P."/>
            <person name="Kirk H."/>
            <person name="Zhao Y."/>
            <person name="Jones M."/>
            <person name="Mungall A.J."/>
            <person name="Coope R."/>
            <person name="Pleasance S."/>
            <person name="Moore R.A."/>
            <person name="Holt R.A."/>
            <person name="Round J.M."/>
            <person name="Ohora S."/>
            <person name="Walle B.V."/>
            <person name="Veldhoen N."/>
            <person name="Helbing C.C."/>
            <person name="Birol I."/>
        </authorList>
    </citation>
    <scope>NUCLEOTIDE SEQUENCE [LARGE SCALE GENOMIC DNA]</scope>
</reference>
<dbReference type="AlphaFoldDB" id="A0A2G9RG39"/>
<feature type="chain" id="PRO_5013963834" evidence="2">
    <location>
        <begin position="22"/>
        <end position="255"/>
    </location>
</feature>
<accession>A0A2G9RG39</accession>
<dbReference type="Proteomes" id="UP000228934">
    <property type="component" value="Unassembled WGS sequence"/>
</dbReference>
<evidence type="ECO:0000313" key="4">
    <source>
        <dbReference type="Proteomes" id="UP000228934"/>
    </source>
</evidence>
<organism evidence="3 4">
    <name type="scientific">Aquarana catesbeiana</name>
    <name type="common">American bullfrog</name>
    <name type="synonym">Rana catesbeiana</name>
    <dbReference type="NCBI Taxonomy" id="8400"/>
    <lineage>
        <taxon>Eukaryota</taxon>
        <taxon>Metazoa</taxon>
        <taxon>Chordata</taxon>
        <taxon>Craniata</taxon>
        <taxon>Vertebrata</taxon>
        <taxon>Euteleostomi</taxon>
        <taxon>Amphibia</taxon>
        <taxon>Batrachia</taxon>
        <taxon>Anura</taxon>
        <taxon>Neobatrachia</taxon>
        <taxon>Ranoidea</taxon>
        <taxon>Ranidae</taxon>
        <taxon>Aquarana</taxon>
    </lineage>
</organism>
<dbReference type="EMBL" id="KV940561">
    <property type="protein sequence ID" value="PIO26847.1"/>
    <property type="molecule type" value="Genomic_DNA"/>
</dbReference>
<proteinExistence type="predicted"/>
<gene>
    <name evidence="3" type="ORF">AB205_0146840</name>
</gene>